<reference evidence="2 3" key="1">
    <citation type="submission" date="2016-10" db="EMBL/GenBank/DDBJ databases">
        <authorList>
            <person name="de Groot N.N."/>
        </authorList>
    </citation>
    <scope>NUCLEOTIDE SEQUENCE [LARGE SCALE GENOMIC DNA]</scope>
    <source>
        <strain evidence="2 3">CGMCC 4.5598</strain>
    </source>
</reference>
<dbReference type="EMBL" id="FOHX01000002">
    <property type="protein sequence ID" value="SET13029.1"/>
    <property type="molecule type" value="Genomic_DNA"/>
</dbReference>
<organism evidence="2 3">
    <name type="scientific">Nonomuraea wenchangensis</name>
    <dbReference type="NCBI Taxonomy" id="568860"/>
    <lineage>
        <taxon>Bacteria</taxon>
        <taxon>Bacillati</taxon>
        <taxon>Actinomycetota</taxon>
        <taxon>Actinomycetes</taxon>
        <taxon>Streptosporangiales</taxon>
        <taxon>Streptosporangiaceae</taxon>
        <taxon>Nonomuraea</taxon>
    </lineage>
</organism>
<feature type="transmembrane region" description="Helical" evidence="1">
    <location>
        <begin position="55"/>
        <end position="76"/>
    </location>
</feature>
<evidence type="ECO:0000313" key="3">
    <source>
        <dbReference type="Proteomes" id="UP000199361"/>
    </source>
</evidence>
<keyword evidence="3" id="KW-1185">Reference proteome</keyword>
<evidence type="ECO:0000313" key="2">
    <source>
        <dbReference type="EMBL" id="SET13029.1"/>
    </source>
</evidence>
<dbReference type="Proteomes" id="UP000199361">
    <property type="component" value="Unassembled WGS sequence"/>
</dbReference>
<evidence type="ECO:0000256" key="1">
    <source>
        <dbReference type="SAM" id="Phobius"/>
    </source>
</evidence>
<name>A0A1I0C0Z4_9ACTN</name>
<proteinExistence type="predicted"/>
<gene>
    <name evidence="2" type="ORF">SAMN05421811_102135</name>
</gene>
<dbReference type="RefSeq" id="WP_091077513.1">
    <property type="nucleotide sequence ID" value="NZ_FOHX01000002.1"/>
</dbReference>
<feature type="transmembrane region" description="Helical" evidence="1">
    <location>
        <begin position="12"/>
        <end position="35"/>
    </location>
</feature>
<keyword evidence="1" id="KW-0472">Membrane</keyword>
<keyword evidence="1" id="KW-0812">Transmembrane</keyword>
<feature type="transmembrane region" description="Helical" evidence="1">
    <location>
        <begin position="96"/>
        <end position="124"/>
    </location>
</feature>
<dbReference type="STRING" id="568860.SAMN05421811_102135"/>
<accession>A0A1I0C0Z4</accession>
<sequence length="126" mass="13400">MTTRPSTRRAARWLLAFAVVGGVLAWALHLLVAWAVVEVACSIGHRDVAGIPVRLFALLATVLPGVVAVAALAVAWRLRLRHLTEPEGRRERRARFLAELGLGLDALSCLMIVFGAVAVAVLAACG</sequence>
<keyword evidence="1" id="KW-1133">Transmembrane helix</keyword>
<evidence type="ECO:0008006" key="4">
    <source>
        <dbReference type="Google" id="ProtNLM"/>
    </source>
</evidence>
<protein>
    <recommendedName>
        <fullName evidence="4">Transmembrane protein</fullName>
    </recommendedName>
</protein>
<dbReference type="AlphaFoldDB" id="A0A1I0C0Z4"/>